<comment type="subcellular location">
    <subcellularLocation>
        <location evidence="1">Cell membrane</location>
        <topology evidence="1">Multi-pass membrane protein</topology>
    </subcellularLocation>
</comment>
<evidence type="ECO:0000259" key="8">
    <source>
        <dbReference type="Pfam" id="PF09335"/>
    </source>
</evidence>
<organism evidence="9 10">
    <name type="scientific">Candidatus Dormiibacter inghamiae</name>
    <dbReference type="NCBI Taxonomy" id="3127013"/>
    <lineage>
        <taxon>Bacteria</taxon>
        <taxon>Bacillati</taxon>
        <taxon>Candidatus Dormiibacterota</taxon>
        <taxon>Candidatus Dormibacteria</taxon>
        <taxon>Candidatus Dormibacterales</taxon>
        <taxon>Candidatus Dormibacteraceae</taxon>
        <taxon>Candidatus Dormiibacter</taxon>
    </lineage>
</organism>
<evidence type="ECO:0000256" key="4">
    <source>
        <dbReference type="ARBA" id="ARBA00022692"/>
    </source>
</evidence>
<comment type="caution">
    <text evidence="9">The sequence shown here is derived from an EMBL/GenBank/DDBJ whole genome shotgun (WGS) entry which is preliminary data.</text>
</comment>
<dbReference type="InterPro" id="IPR051311">
    <property type="entry name" value="DedA_domain"/>
</dbReference>
<dbReference type="GO" id="GO:0005886">
    <property type="term" value="C:plasma membrane"/>
    <property type="evidence" value="ECO:0007669"/>
    <property type="project" value="UniProtKB-SubCell"/>
</dbReference>
<dbReference type="RefSeq" id="WP_338177406.1">
    <property type="nucleotide sequence ID" value="NZ_JAEKNQ010000021.1"/>
</dbReference>
<dbReference type="PANTHER" id="PTHR42709:SF6">
    <property type="entry name" value="UNDECAPRENYL PHOSPHATE TRANSPORTER A"/>
    <property type="match status" value="1"/>
</dbReference>
<evidence type="ECO:0000256" key="2">
    <source>
        <dbReference type="ARBA" id="ARBA00010792"/>
    </source>
</evidence>
<accession>A0A934ND19</accession>
<keyword evidence="6 7" id="KW-0472">Membrane</keyword>
<sequence length="202" mass="21645">MTDFLTQLISKGGLLAILLTMSAESGGIPISSEIVVPLGGYLAGKGVLSFAGVVVAATLGNLIGSLIAFGLTRRYGTIAVLRYGRRLGLHQGHLDVAERFFARFGLAAVFLGRLLPVVRTYISFPAGLSRMGAGPFSLMTVLGALPWNLALAYAGLKLGQHYQLVEQYLRPFVVPLAVLALALLVGFYLYGRRREIPSVPRQ</sequence>
<evidence type="ECO:0000256" key="6">
    <source>
        <dbReference type="ARBA" id="ARBA00023136"/>
    </source>
</evidence>
<evidence type="ECO:0000256" key="1">
    <source>
        <dbReference type="ARBA" id="ARBA00004651"/>
    </source>
</evidence>
<dbReference type="Proteomes" id="UP000620075">
    <property type="component" value="Unassembled WGS sequence"/>
</dbReference>
<dbReference type="Pfam" id="PF09335">
    <property type="entry name" value="VTT_dom"/>
    <property type="match status" value="1"/>
</dbReference>
<feature type="transmembrane region" description="Helical" evidence="7">
    <location>
        <begin position="168"/>
        <end position="190"/>
    </location>
</feature>
<name>A0A934ND19_9BACT</name>
<evidence type="ECO:0000256" key="3">
    <source>
        <dbReference type="ARBA" id="ARBA00022475"/>
    </source>
</evidence>
<proteinExistence type="inferred from homology"/>
<dbReference type="InterPro" id="IPR032816">
    <property type="entry name" value="VTT_dom"/>
</dbReference>
<reference evidence="9 10" key="1">
    <citation type="submission" date="2020-10" db="EMBL/GenBank/DDBJ databases">
        <title>Ca. Dormibacterota MAGs.</title>
        <authorList>
            <person name="Montgomery K."/>
        </authorList>
    </citation>
    <scope>NUCLEOTIDE SEQUENCE [LARGE SCALE GENOMIC DNA]</scope>
    <source>
        <strain evidence="9">SC8811_S16_3</strain>
    </source>
</reference>
<feature type="transmembrane region" description="Helical" evidence="7">
    <location>
        <begin position="100"/>
        <end position="124"/>
    </location>
</feature>
<feature type="transmembrane region" description="Helical" evidence="7">
    <location>
        <begin position="136"/>
        <end position="156"/>
    </location>
</feature>
<keyword evidence="5 7" id="KW-1133">Transmembrane helix</keyword>
<protein>
    <submittedName>
        <fullName evidence="9">DedA family protein</fullName>
    </submittedName>
</protein>
<comment type="similarity">
    <text evidence="2">Belongs to the DedA family.</text>
</comment>
<feature type="transmembrane region" description="Helical" evidence="7">
    <location>
        <begin position="49"/>
        <end position="72"/>
    </location>
</feature>
<gene>
    <name evidence="9" type="ORF">JF888_05700</name>
</gene>
<feature type="domain" description="VTT" evidence="8">
    <location>
        <begin position="32"/>
        <end position="155"/>
    </location>
</feature>
<evidence type="ECO:0000313" key="10">
    <source>
        <dbReference type="Proteomes" id="UP000620075"/>
    </source>
</evidence>
<evidence type="ECO:0000256" key="7">
    <source>
        <dbReference type="SAM" id="Phobius"/>
    </source>
</evidence>
<dbReference type="PANTHER" id="PTHR42709">
    <property type="entry name" value="ALKALINE PHOSPHATASE LIKE PROTEIN"/>
    <property type="match status" value="1"/>
</dbReference>
<dbReference type="AlphaFoldDB" id="A0A934ND19"/>
<evidence type="ECO:0000313" key="9">
    <source>
        <dbReference type="EMBL" id="MBJ7602673.1"/>
    </source>
</evidence>
<evidence type="ECO:0000256" key="5">
    <source>
        <dbReference type="ARBA" id="ARBA00022989"/>
    </source>
</evidence>
<keyword evidence="4 7" id="KW-0812">Transmembrane</keyword>
<keyword evidence="3" id="KW-1003">Cell membrane</keyword>
<dbReference type="EMBL" id="JAEKNQ010000021">
    <property type="protein sequence ID" value="MBJ7602673.1"/>
    <property type="molecule type" value="Genomic_DNA"/>
</dbReference>